<dbReference type="SUPFAM" id="SSF49464">
    <property type="entry name" value="Carboxypeptidase regulatory domain-like"/>
    <property type="match status" value="1"/>
</dbReference>
<reference evidence="4" key="1">
    <citation type="submission" date="2020-06" db="EMBL/GenBank/DDBJ databases">
        <title>Draft genomic sequecing of Geomonas sp. Red745.</title>
        <authorList>
            <person name="Itoh H."/>
            <person name="Xu Z.X."/>
            <person name="Ushijima N."/>
            <person name="Masuda Y."/>
            <person name="Shiratori Y."/>
            <person name="Senoo K."/>
        </authorList>
    </citation>
    <scope>NUCLEOTIDE SEQUENCE [LARGE SCALE GENOMIC DNA]</scope>
    <source>
        <strain evidence="4">Red745</strain>
    </source>
</reference>
<dbReference type="PROSITE" id="PS51257">
    <property type="entry name" value="PROKAR_LIPOPROTEIN"/>
    <property type="match status" value="1"/>
</dbReference>
<dbReference type="InterPro" id="IPR008969">
    <property type="entry name" value="CarboxyPept-like_regulatory"/>
</dbReference>
<accession>A0A6V8NAK3</accession>
<dbReference type="CDD" id="cd00063">
    <property type="entry name" value="FN3"/>
    <property type="match status" value="1"/>
</dbReference>
<dbReference type="Pfam" id="PF00041">
    <property type="entry name" value="fn3"/>
    <property type="match status" value="1"/>
</dbReference>
<proteinExistence type="predicted"/>
<dbReference type="InterPro" id="IPR003961">
    <property type="entry name" value="FN3_dom"/>
</dbReference>
<dbReference type="Gene3D" id="2.60.40.10">
    <property type="entry name" value="Immunoglobulins"/>
    <property type="match status" value="1"/>
</dbReference>
<evidence type="ECO:0000256" key="1">
    <source>
        <dbReference type="SAM" id="SignalP"/>
    </source>
</evidence>
<dbReference type="Gene3D" id="3.90.930.1">
    <property type="match status" value="1"/>
</dbReference>
<dbReference type="SMART" id="SM00060">
    <property type="entry name" value="FN3"/>
    <property type="match status" value="1"/>
</dbReference>
<evidence type="ECO:0000313" key="4">
    <source>
        <dbReference type="Proteomes" id="UP000587586"/>
    </source>
</evidence>
<feature type="domain" description="Fibronectin type-III" evidence="2">
    <location>
        <begin position="307"/>
        <end position="400"/>
    </location>
</feature>
<dbReference type="PROSITE" id="PS50853">
    <property type="entry name" value="FN3"/>
    <property type="match status" value="1"/>
</dbReference>
<dbReference type="SUPFAM" id="SSF49265">
    <property type="entry name" value="Fibronectin type III"/>
    <property type="match status" value="1"/>
</dbReference>
<protein>
    <recommendedName>
        <fullName evidence="2">Fibronectin type-III domain-containing protein</fullName>
    </recommendedName>
</protein>
<keyword evidence="4" id="KW-1185">Reference proteome</keyword>
<evidence type="ECO:0000313" key="3">
    <source>
        <dbReference type="EMBL" id="GFO69541.1"/>
    </source>
</evidence>
<organism evidence="3 4">
    <name type="scientific">Geomonas limicola</name>
    <dbReference type="NCBI Taxonomy" id="2740186"/>
    <lineage>
        <taxon>Bacteria</taxon>
        <taxon>Pseudomonadati</taxon>
        <taxon>Thermodesulfobacteriota</taxon>
        <taxon>Desulfuromonadia</taxon>
        <taxon>Geobacterales</taxon>
        <taxon>Geobacteraceae</taxon>
        <taxon>Geomonas</taxon>
    </lineage>
</organism>
<dbReference type="InterPro" id="IPR013783">
    <property type="entry name" value="Ig-like_fold"/>
</dbReference>
<name>A0A6V8NAK3_9BACT</name>
<comment type="caution">
    <text evidence="3">The sequence shown here is derived from an EMBL/GenBank/DDBJ whole genome shotgun (WGS) entry which is preliminary data.</text>
</comment>
<feature type="signal peptide" evidence="1">
    <location>
        <begin position="1"/>
        <end position="23"/>
    </location>
</feature>
<sequence>MRIIWKRYSVGALLLAFLSLLFAGCGDYSSSSPTPPQPQQLKTVSGYVSNSVTGLALPGAVVTAYGVDANGVQASAPLAGSSFGVSDQNGMYSLKIPASYVGTLVVKATLPTSGVGKRVAGLSTPAPTPLRAAISITGTNDVLSVMISYATDAAVQLIENNATAANLATGFTPTGFSADNVLKANRVLEAVFGTGFNIIQPPSDPSALGTSSTGAQNLVVAIQAFNQVLVSESTSTSQIVTLLVTTGLGSGISDALVNAIQDVVSTDLSSVLPPSFQPSPAIISSITDAGTTPVTVPVVSDTTPASAPASVTATAVSSTQVSVTWTASSDAESGIANYIIYRSVNSGAFEQLAVLAGSATSYLDTSAAPQTAYQYKMTAVNGTGLTSAYSNVASVSTPADPNAPDTQIYTLTGRITANGVGVVNVKVDLTGSGTGSATTDSNGDYSFYVLSGSYTVQPDPQQTNYLFTPLSKTVTVAGASVSGQDFTAAQTGSAGGSVTYPSGSANGSVTYPDGSFTTGIVYPTGVVIGGVSYPAGTVVVSIHYPNGALISGVNYPAGTVISTVSYPGGVVVGGVTYPGGSTAVVVTYPNGTITTKIVFASGNVLTSTAYPTGTFSVSIIYASGTVVGGVTYPAGTVVTQVTYPSGAVIGNVTYPAGTIFTTVSSPSGGVGITIGYPDGSVGYGLDYNNSQNNYTTYVP</sequence>
<dbReference type="EMBL" id="BLXZ01000006">
    <property type="protein sequence ID" value="GFO69541.1"/>
    <property type="molecule type" value="Genomic_DNA"/>
</dbReference>
<gene>
    <name evidence="3" type="ORF">GMLC_31200</name>
</gene>
<dbReference type="AlphaFoldDB" id="A0A6V8NAK3"/>
<feature type="chain" id="PRO_5027705610" description="Fibronectin type-III domain-containing protein" evidence="1">
    <location>
        <begin position="24"/>
        <end position="699"/>
    </location>
</feature>
<dbReference type="Gene3D" id="2.60.40.1120">
    <property type="entry name" value="Carboxypeptidase-like, regulatory domain"/>
    <property type="match status" value="1"/>
</dbReference>
<dbReference type="Proteomes" id="UP000587586">
    <property type="component" value="Unassembled WGS sequence"/>
</dbReference>
<dbReference type="InterPro" id="IPR036116">
    <property type="entry name" value="FN3_sf"/>
</dbReference>
<evidence type="ECO:0000259" key="2">
    <source>
        <dbReference type="PROSITE" id="PS50853"/>
    </source>
</evidence>
<keyword evidence="1" id="KW-0732">Signal</keyword>